<dbReference type="PANTHER" id="PTHR14969:SF13">
    <property type="entry name" value="AT30094P"/>
    <property type="match status" value="1"/>
</dbReference>
<reference evidence="3" key="2">
    <citation type="submission" date="2022-10" db="EMBL/GenBank/DDBJ databases">
        <authorList>
            <consortium name="ENA_rothamsted_submissions"/>
            <consortium name="culmorum"/>
            <person name="King R."/>
        </authorList>
    </citation>
    <scope>NUCLEOTIDE SEQUENCE</scope>
</reference>
<feature type="transmembrane region" description="Helical" evidence="1">
    <location>
        <begin position="79"/>
        <end position="97"/>
    </location>
</feature>
<dbReference type="GO" id="GO:0042392">
    <property type="term" value="F:sphingosine-1-phosphate phosphatase activity"/>
    <property type="evidence" value="ECO:0007669"/>
    <property type="project" value="TreeGrafter"/>
</dbReference>
<sequence>MSFLFDPNTEESFFNKIIKKDQILSKKFAFYWGDRLNIIRYRNTTTFLDYSCNGIAWIVGLIAFAYFSSHSFIEVEINLLMVLIFDIVVVALIKAYTQRAHPSYCDTHPLKIDYNNFSFPSGYTSRATLILMFFTVFYPLPIIIWIPLYAWFCAICLSRVMLRKHFILDVFGGIAVASLEGIIISYFLINTETAISLFNWISDEKTVGSDAEVL</sequence>
<keyword evidence="1" id="KW-0472">Membrane</keyword>
<dbReference type="OrthoDB" id="10266771at2759"/>
<feature type="domain" description="Phosphatidic acid phosphatase type 2/haloperoxidase" evidence="2">
    <location>
        <begin position="77"/>
        <end position="185"/>
    </location>
</feature>
<name>A0A9N9RIN8_9DIPT</name>
<evidence type="ECO:0000259" key="2">
    <source>
        <dbReference type="SMART" id="SM00014"/>
    </source>
</evidence>
<accession>A0A9N9RIN8</accession>
<dbReference type="InterPro" id="IPR000326">
    <property type="entry name" value="PAP2/HPO"/>
</dbReference>
<feature type="transmembrane region" description="Helical" evidence="1">
    <location>
        <begin position="166"/>
        <end position="189"/>
    </location>
</feature>
<keyword evidence="1" id="KW-0812">Transmembrane</keyword>
<dbReference type="PANTHER" id="PTHR14969">
    <property type="entry name" value="SPHINGOSINE-1-PHOSPHATE PHOSPHOHYDROLASE"/>
    <property type="match status" value="1"/>
</dbReference>
<keyword evidence="4" id="KW-1185">Reference proteome</keyword>
<dbReference type="Proteomes" id="UP001153620">
    <property type="component" value="Chromosome 1"/>
</dbReference>
<organism evidence="3 4">
    <name type="scientific">Chironomus riparius</name>
    <dbReference type="NCBI Taxonomy" id="315576"/>
    <lineage>
        <taxon>Eukaryota</taxon>
        <taxon>Metazoa</taxon>
        <taxon>Ecdysozoa</taxon>
        <taxon>Arthropoda</taxon>
        <taxon>Hexapoda</taxon>
        <taxon>Insecta</taxon>
        <taxon>Pterygota</taxon>
        <taxon>Neoptera</taxon>
        <taxon>Endopterygota</taxon>
        <taxon>Diptera</taxon>
        <taxon>Nematocera</taxon>
        <taxon>Chironomoidea</taxon>
        <taxon>Chironomidae</taxon>
        <taxon>Chironominae</taxon>
        <taxon>Chironomus</taxon>
    </lineage>
</organism>
<keyword evidence="1" id="KW-1133">Transmembrane helix</keyword>
<evidence type="ECO:0000256" key="1">
    <source>
        <dbReference type="SAM" id="Phobius"/>
    </source>
</evidence>
<proteinExistence type="predicted"/>
<dbReference type="Gene3D" id="1.20.144.10">
    <property type="entry name" value="Phosphatidic acid phosphatase type 2/haloperoxidase"/>
    <property type="match status" value="1"/>
</dbReference>
<feature type="transmembrane region" description="Helical" evidence="1">
    <location>
        <begin position="129"/>
        <end position="154"/>
    </location>
</feature>
<dbReference type="AlphaFoldDB" id="A0A9N9RIN8"/>
<gene>
    <name evidence="3" type="ORF">CHIRRI_LOCUS783</name>
</gene>
<protein>
    <recommendedName>
        <fullName evidence="2">Phosphatidic acid phosphatase type 2/haloperoxidase domain-containing protein</fullName>
    </recommendedName>
</protein>
<dbReference type="SUPFAM" id="SSF48317">
    <property type="entry name" value="Acid phosphatase/Vanadium-dependent haloperoxidase"/>
    <property type="match status" value="1"/>
</dbReference>
<evidence type="ECO:0000313" key="3">
    <source>
        <dbReference type="EMBL" id="CAG9797795.1"/>
    </source>
</evidence>
<reference evidence="3" key="1">
    <citation type="submission" date="2022-01" db="EMBL/GenBank/DDBJ databases">
        <authorList>
            <person name="King R."/>
        </authorList>
    </citation>
    <scope>NUCLEOTIDE SEQUENCE</scope>
</reference>
<dbReference type="InterPro" id="IPR036938">
    <property type="entry name" value="PAP2/HPO_sf"/>
</dbReference>
<feature type="transmembrane region" description="Helical" evidence="1">
    <location>
        <begin position="47"/>
        <end position="67"/>
    </location>
</feature>
<dbReference type="SMART" id="SM00014">
    <property type="entry name" value="acidPPc"/>
    <property type="match status" value="1"/>
</dbReference>
<dbReference type="Pfam" id="PF01569">
    <property type="entry name" value="PAP2"/>
    <property type="match status" value="1"/>
</dbReference>
<dbReference type="EMBL" id="OU895877">
    <property type="protein sequence ID" value="CAG9797795.1"/>
    <property type="molecule type" value="Genomic_DNA"/>
</dbReference>
<evidence type="ECO:0000313" key="4">
    <source>
        <dbReference type="Proteomes" id="UP001153620"/>
    </source>
</evidence>